<feature type="compositionally biased region" description="Low complexity" evidence="4">
    <location>
        <begin position="85"/>
        <end position="96"/>
    </location>
</feature>
<evidence type="ECO:0000313" key="7">
    <source>
        <dbReference type="EMBL" id="KAL2912405.1"/>
    </source>
</evidence>
<keyword evidence="2 3" id="KW-0064">Aspartyl protease</keyword>
<evidence type="ECO:0000313" key="8">
    <source>
        <dbReference type="Proteomes" id="UP001527925"/>
    </source>
</evidence>
<proteinExistence type="inferred from homology"/>
<accession>A0ABR4MYQ6</accession>
<comment type="similarity">
    <text evidence="1 3">Belongs to the peptidase A1 family.</text>
</comment>
<dbReference type="Gene3D" id="2.40.70.10">
    <property type="entry name" value="Acid Proteases"/>
    <property type="match status" value="2"/>
</dbReference>
<keyword evidence="5" id="KW-0472">Membrane</keyword>
<keyword evidence="3" id="KW-0378">Hydrolase</keyword>
<evidence type="ECO:0000256" key="1">
    <source>
        <dbReference type="ARBA" id="ARBA00007447"/>
    </source>
</evidence>
<dbReference type="InterPro" id="IPR021109">
    <property type="entry name" value="Peptidase_aspartic_dom_sf"/>
</dbReference>
<dbReference type="Pfam" id="PF00026">
    <property type="entry name" value="Asp"/>
    <property type="match status" value="1"/>
</dbReference>
<feature type="domain" description="Peptidase A1" evidence="6">
    <location>
        <begin position="386"/>
        <end position="687"/>
    </location>
</feature>
<feature type="region of interest" description="Disordered" evidence="4">
    <location>
        <begin position="186"/>
        <end position="257"/>
    </location>
</feature>
<gene>
    <name evidence="7" type="ORF">HK105_208108</name>
</gene>
<evidence type="ECO:0000256" key="4">
    <source>
        <dbReference type="SAM" id="MobiDB-lite"/>
    </source>
</evidence>
<sequence length="690" mass="70871">MSAPVAADGRVEGVQAEVPLVVPAVLVGTTVSTAVSANMTATTSLASSATLTALISLDASATASSTTSTNPSPSIAAKDDVVIQSPPTTGSTASGSDVASSADMTTLTSTSTVDGAGSSSATVDPTSSATPTSYADSASSSFASTDAAAAASATSTTMSSYSRETTSSVGFLRLVMATTSTPFDFSSTTTDTASAAATTSTSDTPTSSASMSTSDSAAASSSISIGTESGASSSSTSDGQSGTTVTSTSLSSQPAVSTTATSDTIATSSDLAAMSTSSATLTSSSALLNATLSSTLTLWATATPTANATTPQVLSIDLRFNSDFTISPEGLIKQVDMVDGRYYRPPWWDFFGWRRRFRRRYKSYTYGGSFLTVSSTQLDNAADAQYYGLISIGTPPQSFKVMFDTGSANLWVPSTRCKDPACMSHARYDRTKSSTFKAVEQFISIQYGTGSMTGVISADTVRIGSVVITQQRFAESVTEPGTTFVSAKFDGILGLGFPSIAIGGVPSPLDNMIAQKQIAQPLFGFYLTKGGKAGSVLTLGGYDPSHVSGAITWVPLTAKGYWEVNLQSASLAGMALTTNSRAVFDTGTSLIAIPTAAAAKINQKLGAIAFSNGLQLVPCTGLPDITFAFAGKAFTLNNADYVLPFGYGYCISAFVGLDIGGIWIFGDVFLRKYYSIFDRTNGRVGLAIAK</sequence>
<feature type="compositionally biased region" description="Low complexity" evidence="4">
    <location>
        <begin position="125"/>
        <end position="138"/>
    </location>
</feature>
<reference evidence="7 8" key="1">
    <citation type="submission" date="2023-09" db="EMBL/GenBank/DDBJ databases">
        <title>Pangenome analysis of Batrachochytrium dendrobatidis and related Chytrids.</title>
        <authorList>
            <person name="Yacoub M.N."/>
            <person name="Stajich J.E."/>
            <person name="James T.Y."/>
        </authorList>
    </citation>
    <scope>NUCLEOTIDE SEQUENCE [LARGE SCALE GENOMIC DNA]</scope>
    <source>
        <strain evidence="7 8">JEL0888</strain>
    </source>
</reference>
<dbReference type="PRINTS" id="PR00792">
    <property type="entry name" value="PEPSIN"/>
</dbReference>
<organism evidence="7 8">
    <name type="scientific">Polyrhizophydium stewartii</name>
    <dbReference type="NCBI Taxonomy" id="2732419"/>
    <lineage>
        <taxon>Eukaryota</taxon>
        <taxon>Fungi</taxon>
        <taxon>Fungi incertae sedis</taxon>
        <taxon>Chytridiomycota</taxon>
        <taxon>Chytridiomycota incertae sedis</taxon>
        <taxon>Chytridiomycetes</taxon>
        <taxon>Rhizophydiales</taxon>
        <taxon>Rhizophydiales incertae sedis</taxon>
        <taxon>Polyrhizophydium</taxon>
    </lineage>
</organism>
<dbReference type="EMBL" id="JADGIZ020000067">
    <property type="protein sequence ID" value="KAL2912405.1"/>
    <property type="molecule type" value="Genomic_DNA"/>
</dbReference>
<dbReference type="SUPFAM" id="SSF50630">
    <property type="entry name" value="Acid proteases"/>
    <property type="match status" value="1"/>
</dbReference>
<dbReference type="PROSITE" id="PS00141">
    <property type="entry name" value="ASP_PROTEASE"/>
    <property type="match status" value="2"/>
</dbReference>
<protein>
    <recommendedName>
        <fullName evidence="6">Peptidase A1 domain-containing protein</fullName>
    </recommendedName>
</protein>
<evidence type="ECO:0000256" key="3">
    <source>
        <dbReference type="RuleBase" id="RU000454"/>
    </source>
</evidence>
<name>A0ABR4MYQ6_9FUNG</name>
<evidence type="ECO:0000256" key="2">
    <source>
        <dbReference type="ARBA" id="ARBA00022750"/>
    </source>
</evidence>
<keyword evidence="5" id="KW-1133">Transmembrane helix</keyword>
<dbReference type="InterPro" id="IPR001461">
    <property type="entry name" value="Aspartic_peptidase_A1"/>
</dbReference>
<feature type="region of interest" description="Disordered" evidence="4">
    <location>
        <begin position="62"/>
        <end position="138"/>
    </location>
</feature>
<dbReference type="InterPro" id="IPR001969">
    <property type="entry name" value="Aspartic_peptidase_AS"/>
</dbReference>
<keyword evidence="8" id="KW-1185">Reference proteome</keyword>
<feature type="compositionally biased region" description="Polar residues" evidence="4">
    <location>
        <begin position="97"/>
        <end position="124"/>
    </location>
</feature>
<comment type="caution">
    <text evidence="7">The sequence shown here is derived from an EMBL/GenBank/DDBJ whole genome shotgun (WGS) entry which is preliminary data.</text>
</comment>
<evidence type="ECO:0000259" key="6">
    <source>
        <dbReference type="PROSITE" id="PS51767"/>
    </source>
</evidence>
<dbReference type="PROSITE" id="PS51767">
    <property type="entry name" value="PEPTIDASE_A1"/>
    <property type="match status" value="1"/>
</dbReference>
<dbReference type="InterPro" id="IPR033121">
    <property type="entry name" value="PEPTIDASE_A1"/>
</dbReference>
<dbReference type="Proteomes" id="UP001527925">
    <property type="component" value="Unassembled WGS sequence"/>
</dbReference>
<keyword evidence="5" id="KW-0812">Transmembrane</keyword>
<dbReference type="PANTHER" id="PTHR47966:SF51">
    <property type="entry name" value="BETA-SITE APP-CLEAVING ENZYME, ISOFORM A-RELATED"/>
    <property type="match status" value="1"/>
</dbReference>
<feature type="compositionally biased region" description="Low complexity" evidence="4">
    <location>
        <begin position="62"/>
        <end position="76"/>
    </location>
</feature>
<evidence type="ECO:0000256" key="5">
    <source>
        <dbReference type="SAM" id="Phobius"/>
    </source>
</evidence>
<feature type="transmembrane region" description="Helical" evidence="5">
    <location>
        <begin position="646"/>
        <end position="670"/>
    </location>
</feature>
<keyword evidence="3" id="KW-0645">Protease</keyword>
<dbReference type="PANTHER" id="PTHR47966">
    <property type="entry name" value="BETA-SITE APP-CLEAVING ENZYME, ISOFORM A-RELATED"/>
    <property type="match status" value="1"/>
</dbReference>